<dbReference type="PANTHER" id="PTHR30566">
    <property type="entry name" value="YNAI-RELATED MECHANOSENSITIVE ION CHANNEL"/>
    <property type="match status" value="1"/>
</dbReference>
<evidence type="ECO:0000256" key="2">
    <source>
        <dbReference type="ARBA" id="ARBA00022692"/>
    </source>
</evidence>
<evidence type="ECO:0000313" key="7">
    <source>
        <dbReference type="EMBL" id="GGY13144.1"/>
    </source>
</evidence>
<evidence type="ECO:0000313" key="8">
    <source>
        <dbReference type="Proteomes" id="UP000645257"/>
    </source>
</evidence>
<sequence>MTQPNSFGWFQAHLPWLLVTILLLLLVYLRRPDHRESIHSSIILAGLLLLAGMVQLFYPDILPLADSAAFLSGAVDIGIGLLFIRVWGLIVFKLLLPLARIKPPAIVADIAVSIAYLVWGAIRLHMAGMAVGEIVTTSAVLTAVIAFALQDTLGNLLAGIAIQLDNSIRVGDWIALDGVAGRVSEINWRATSLETRNWETVVIPNSQLLKNRFTVLGKRKHAPLQWRRWVWFDLTLETLPSQIIAMVNKSLAETRIPNVSKEPKPNCILMDVEHGVARFAVRYWLTDLQEDDPTDSAIRNLIDATLRRNERRLTPPIFNVLMTKEKEQIHARHKRHTKERVQHLQRLSLFGMLGEEDLLILADSLKFTPFVAGDTMLEQGEVSQWLFIVMSGEAEMRVATPDGEGMSLGRLGQGEFFGEMGLLTGEPSLYSVKACQDVECYRVGRELFQEIFLKREELVGLLSEALQLRLKEQQRLWENLPATPAAAPPADLLGTLRSYFGLG</sequence>
<feature type="transmembrane region" description="Helical" evidence="5">
    <location>
        <begin position="70"/>
        <end position="92"/>
    </location>
</feature>
<dbReference type="Gene3D" id="2.30.30.60">
    <property type="match status" value="1"/>
</dbReference>
<feature type="transmembrane region" description="Helical" evidence="5">
    <location>
        <begin position="12"/>
        <end position="29"/>
    </location>
</feature>
<dbReference type="EMBL" id="BMYX01000007">
    <property type="protein sequence ID" value="GGY13144.1"/>
    <property type="molecule type" value="Genomic_DNA"/>
</dbReference>
<feature type="domain" description="Cyclic nucleotide-binding" evidence="6">
    <location>
        <begin position="349"/>
        <end position="452"/>
    </location>
</feature>
<dbReference type="Gene3D" id="2.60.120.10">
    <property type="entry name" value="Jelly Rolls"/>
    <property type="match status" value="1"/>
</dbReference>
<reference evidence="7" key="2">
    <citation type="submission" date="2020-09" db="EMBL/GenBank/DDBJ databases">
        <authorList>
            <person name="Sun Q."/>
            <person name="Kim S."/>
        </authorList>
    </citation>
    <scope>NUCLEOTIDE SEQUENCE</scope>
    <source>
        <strain evidence="7">KCTC 32182</strain>
    </source>
</reference>
<name>A0A918P1Y5_9NEIS</name>
<evidence type="ECO:0000256" key="1">
    <source>
        <dbReference type="ARBA" id="ARBA00004370"/>
    </source>
</evidence>
<evidence type="ECO:0000256" key="5">
    <source>
        <dbReference type="SAM" id="Phobius"/>
    </source>
</evidence>
<dbReference type="SUPFAM" id="SSF51206">
    <property type="entry name" value="cAMP-binding domain-like"/>
    <property type="match status" value="1"/>
</dbReference>
<proteinExistence type="predicted"/>
<gene>
    <name evidence="7" type="ORF">GCM10011289_15440</name>
</gene>
<feature type="transmembrane region" description="Helical" evidence="5">
    <location>
        <begin position="104"/>
        <end position="122"/>
    </location>
</feature>
<dbReference type="RefSeq" id="WP_189532979.1">
    <property type="nucleotide sequence ID" value="NZ_BMYX01000007.1"/>
</dbReference>
<keyword evidence="4 5" id="KW-0472">Membrane</keyword>
<comment type="caution">
    <text evidence="7">The sequence shown here is derived from an EMBL/GenBank/DDBJ whole genome shotgun (WGS) entry which is preliminary data.</text>
</comment>
<protein>
    <submittedName>
        <fullName evidence="7">Mechanosensitive ion channel protein MscS</fullName>
    </submittedName>
</protein>
<reference evidence="7" key="1">
    <citation type="journal article" date="2014" name="Int. J. Syst. Evol. Microbiol.">
        <title>Complete genome sequence of Corynebacterium casei LMG S-19264T (=DSM 44701T), isolated from a smear-ripened cheese.</title>
        <authorList>
            <consortium name="US DOE Joint Genome Institute (JGI-PGF)"/>
            <person name="Walter F."/>
            <person name="Albersmeier A."/>
            <person name="Kalinowski J."/>
            <person name="Ruckert C."/>
        </authorList>
    </citation>
    <scope>NUCLEOTIDE SEQUENCE</scope>
    <source>
        <strain evidence="7">KCTC 32182</strain>
    </source>
</reference>
<dbReference type="Gene3D" id="1.10.287.1260">
    <property type="match status" value="1"/>
</dbReference>
<dbReference type="InterPro" id="IPR010920">
    <property type="entry name" value="LSM_dom_sf"/>
</dbReference>
<dbReference type="PANTHER" id="PTHR30566:SF5">
    <property type="entry name" value="MECHANOSENSITIVE ION CHANNEL PROTEIN 1, MITOCHONDRIAL-RELATED"/>
    <property type="match status" value="1"/>
</dbReference>
<dbReference type="SUPFAM" id="SSF50182">
    <property type="entry name" value="Sm-like ribonucleoproteins"/>
    <property type="match status" value="1"/>
</dbReference>
<dbReference type="CDD" id="cd00038">
    <property type="entry name" value="CAP_ED"/>
    <property type="match status" value="1"/>
</dbReference>
<dbReference type="SMART" id="SM00100">
    <property type="entry name" value="cNMP"/>
    <property type="match status" value="1"/>
</dbReference>
<dbReference type="InterPro" id="IPR014710">
    <property type="entry name" value="RmlC-like_jellyroll"/>
</dbReference>
<evidence type="ECO:0000259" key="6">
    <source>
        <dbReference type="PROSITE" id="PS50042"/>
    </source>
</evidence>
<dbReference type="Pfam" id="PF00027">
    <property type="entry name" value="cNMP_binding"/>
    <property type="match status" value="1"/>
</dbReference>
<evidence type="ECO:0000256" key="4">
    <source>
        <dbReference type="ARBA" id="ARBA00023136"/>
    </source>
</evidence>
<dbReference type="Proteomes" id="UP000645257">
    <property type="component" value="Unassembled WGS sequence"/>
</dbReference>
<organism evidence="7 8">
    <name type="scientific">Paludibacterium paludis</name>
    <dbReference type="NCBI Taxonomy" id="1225769"/>
    <lineage>
        <taxon>Bacteria</taxon>
        <taxon>Pseudomonadati</taxon>
        <taxon>Pseudomonadota</taxon>
        <taxon>Betaproteobacteria</taxon>
        <taxon>Neisseriales</taxon>
        <taxon>Chromobacteriaceae</taxon>
        <taxon>Paludibacterium</taxon>
    </lineage>
</organism>
<dbReference type="AlphaFoldDB" id="A0A918P1Y5"/>
<keyword evidence="8" id="KW-1185">Reference proteome</keyword>
<evidence type="ECO:0000256" key="3">
    <source>
        <dbReference type="ARBA" id="ARBA00022989"/>
    </source>
</evidence>
<feature type="transmembrane region" description="Helical" evidence="5">
    <location>
        <begin position="41"/>
        <end position="58"/>
    </location>
</feature>
<dbReference type="GO" id="GO:0016020">
    <property type="term" value="C:membrane"/>
    <property type="evidence" value="ECO:0007669"/>
    <property type="project" value="UniProtKB-SubCell"/>
</dbReference>
<dbReference type="InterPro" id="IPR018490">
    <property type="entry name" value="cNMP-bd_dom_sf"/>
</dbReference>
<dbReference type="PROSITE" id="PS50042">
    <property type="entry name" value="CNMP_BINDING_3"/>
    <property type="match status" value="1"/>
</dbReference>
<keyword evidence="3 5" id="KW-1133">Transmembrane helix</keyword>
<comment type="subcellular location">
    <subcellularLocation>
        <location evidence="1">Membrane</location>
    </subcellularLocation>
</comment>
<dbReference type="InterPro" id="IPR006685">
    <property type="entry name" value="MscS_channel_2nd"/>
</dbReference>
<dbReference type="InterPro" id="IPR000595">
    <property type="entry name" value="cNMP-bd_dom"/>
</dbReference>
<dbReference type="GO" id="GO:0008381">
    <property type="term" value="F:mechanosensitive monoatomic ion channel activity"/>
    <property type="evidence" value="ECO:0007669"/>
    <property type="project" value="UniProtKB-ARBA"/>
</dbReference>
<dbReference type="Pfam" id="PF00924">
    <property type="entry name" value="MS_channel_2nd"/>
    <property type="match status" value="1"/>
</dbReference>
<keyword evidence="2 5" id="KW-0812">Transmembrane</keyword>
<accession>A0A918P1Y5</accession>
<dbReference type="InterPro" id="IPR023408">
    <property type="entry name" value="MscS_beta-dom_sf"/>
</dbReference>